<feature type="coiled-coil region" evidence="1">
    <location>
        <begin position="488"/>
        <end position="529"/>
    </location>
</feature>
<sequence>MQQKVLIVTPVALFELLDGKTVERGNCACAIVGLPSDRPKYSLVCYNDRRETLCVGAMSSNNEHGLRFELQTGMYASFCDSTGKRWSCMFLKESQVEPFLAVLGIALYALAGQPAHTTVVSDFAPPAGEVRLGLQHRVKMRYSAFAVRKGDVLQLGEVLETNGDRPYNFQPVQSALALLPEAKGFESSVLGMMEDSWRTVVVPAMLPRSGGRHLYGGDTVAFVLQAVRILHDDSPMTADAKVPVVFADCDNASALVPVPAHTKDANGTKIVVLHSEHREGTTGTDGMFFTTSAFGEEGGGVSAEHMALIQKLGAQISRATTDARDVRDIAVGVTGEWKQAVSRPKPSALTNAALEQSVKQLIMENERVMEDIARRDELLRSLDQRNRELQKRLDAAALVSQQLMDEKNDSMRTASDMKLEKERVIMKLQEQINQAVQERDDTQRHLQTVKKLLGVSDEELRQIRGKADVHAIQAQSIVAKLDTIHDALAEERSRRKGLEAKVMSLQEEIRDAEAELHLKNAQLEELRRTADMERAHYAQIMEDERQRRGFEAQQLRSEIVSDLQSREAKYQADRACVEEDNFRRGQAEGKEIGRREARVHVETQLAELQLEAQRAMTELDASKTDLRRVIEDGMAQNRTLGAKVAELKKQMYEETGKRVRLEFQLQGMRTKLRCARDLPMAAFTSVVYRLSRPAEVADLLQILDVLKKRQKLDFSFEKRNQEAEELQSMQRRLEWIESSMLSLYCDRSEAIYRAWVEPLLAEQKATVEAVRRLWLERDGMAHYEINAAETRSRFDIGQEMESFFTELSKVFNNQMMQRCECLNEAERVFKGIFDEYLAATDAINAYRIAELQARRALSEECMAARTVTEEEEAVAFRLLLTEALTGVTAADQNAFMEAEEGERALIDADQCAEFSGMLFDCGEGLAALQRLAAAVEVRHKLMAEEAQLRAVIVAEEQEALGDITEEQPRPQAPPPPPQSTLLEDGTDERVSGAHSSFYPAEEEGEETAEEKATPFSDEPQAEAPRVEVDEVSLLRTAAKNDSSDANDTATPPPPPAARVFLPSTQAAVAKSNLFGSSSDDDEDDDRNERRVPSIQRPTVTKSRMPPPKSKLFESSDSD</sequence>
<dbReference type="VEuPathDB" id="TriTrypDB:ECC02_000167"/>
<reference evidence="3 4" key="1">
    <citation type="journal article" date="2018" name="Microb. Genom.">
        <title>Expanding an expanded genome: long-read sequencing of Trypanosoma cruzi.</title>
        <authorList>
            <person name="Berna L."/>
            <person name="Rodriguez M."/>
            <person name="Chiribao M.L."/>
            <person name="Parodi-Talice A."/>
            <person name="Pita S."/>
            <person name="Rijo G."/>
            <person name="Alvarez-Valin F."/>
            <person name="Robello C."/>
        </authorList>
    </citation>
    <scope>NUCLEOTIDE SEQUENCE [LARGE SCALE GENOMIC DNA]</scope>
    <source>
        <strain evidence="3 4">Dm28c</strain>
    </source>
</reference>
<dbReference type="VEuPathDB" id="TriTrypDB:TCDM_06290"/>
<dbReference type="AlphaFoldDB" id="A0A2V2V5R0"/>
<dbReference type="VEuPathDB" id="TriTrypDB:BCY84_00817"/>
<dbReference type="VEuPathDB" id="TriTrypDB:TcG_04281"/>
<dbReference type="VEuPathDB" id="TriTrypDB:TcYC6_0095060"/>
<dbReference type="VEuPathDB" id="TriTrypDB:C3747_89g86"/>
<dbReference type="VEuPathDB" id="TriTrypDB:TcCLB.509167.10"/>
<feature type="coiled-coil region" evidence="1">
    <location>
        <begin position="351"/>
        <end position="445"/>
    </location>
</feature>
<dbReference type="VEuPathDB" id="TriTrypDB:TcCLB.511731.89"/>
<evidence type="ECO:0000256" key="1">
    <source>
        <dbReference type="SAM" id="Coils"/>
    </source>
</evidence>
<accession>A0A2V2V5R0</accession>
<keyword evidence="1" id="KW-0175">Coiled coil</keyword>
<feature type="region of interest" description="Disordered" evidence="2">
    <location>
        <begin position="962"/>
        <end position="1118"/>
    </location>
</feature>
<protein>
    <submittedName>
        <fullName evidence="3">Uncharacterized protein</fullName>
    </submittedName>
</protein>
<dbReference type="VEuPathDB" id="TriTrypDB:C4B63_42g225"/>
<dbReference type="VEuPathDB" id="TriTrypDB:TcBrA4_0030900"/>
<dbReference type="PANTHER" id="PTHR44927:SF1">
    <property type="entry name" value="FK506-BINDING PROTEIN 15"/>
    <property type="match status" value="1"/>
</dbReference>
<evidence type="ECO:0000313" key="4">
    <source>
        <dbReference type="Proteomes" id="UP000246121"/>
    </source>
</evidence>
<dbReference type="EMBL" id="PRFA01000042">
    <property type="protein sequence ID" value="PWU91604.1"/>
    <property type="molecule type" value="Genomic_DNA"/>
</dbReference>
<proteinExistence type="predicted"/>
<dbReference type="Proteomes" id="UP000246121">
    <property type="component" value="Unassembled WGS sequence"/>
</dbReference>
<dbReference type="VEuPathDB" id="TriTrypDB:Tc_MARK_1801"/>
<dbReference type="VEuPathDB" id="TriTrypDB:TcCL_NonESM05284"/>
<name>A0A2V2V5R0_TRYCR</name>
<dbReference type="PANTHER" id="PTHR44927">
    <property type="entry name" value="FK506-BINDING PROTEIN 15"/>
    <property type="match status" value="1"/>
</dbReference>
<evidence type="ECO:0000313" key="3">
    <source>
        <dbReference type="EMBL" id="PWU91604.1"/>
    </source>
</evidence>
<comment type="caution">
    <text evidence="3">The sequence shown here is derived from an EMBL/GenBank/DDBJ whole genome shotgun (WGS) entry which is preliminary data.</text>
</comment>
<dbReference type="VEuPathDB" id="TriTrypDB:TCSYLVIO_003089"/>
<evidence type="ECO:0000256" key="2">
    <source>
        <dbReference type="SAM" id="MobiDB-lite"/>
    </source>
</evidence>
<dbReference type="VEuPathDB" id="TriTrypDB:TcCLB.511491.20"/>
<organism evidence="3 4">
    <name type="scientific">Trypanosoma cruzi</name>
    <dbReference type="NCBI Taxonomy" id="5693"/>
    <lineage>
        <taxon>Eukaryota</taxon>
        <taxon>Discoba</taxon>
        <taxon>Euglenozoa</taxon>
        <taxon>Kinetoplastea</taxon>
        <taxon>Metakinetoplastina</taxon>
        <taxon>Trypanosomatida</taxon>
        <taxon>Trypanosomatidae</taxon>
        <taxon>Trypanosoma</taxon>
        <taxon>Schizotrypanum</taxon>
    </lineage>
</organism>
<gene>
    <name evidence="3" type="ORF">C4B63_42g225</name>
</gene>
<feature type="coiled-coil region" evidence="1">
    <location>
        <begin position="598"/>
        <end position="625"/>
    </location>
</feature>